<accession>A0A2U3DCF9</accession>
<gene>
    <name evidence="2" type="ORF">BM613_02545</name>
</gene>
<dbReference type="AlphaFoldDB" id="A0A2U3DCF9"/>
<protein>
    <recommendedName>
        <fullName evidence="1">Fumarylacetoacetase-like C-terminal domain-containing protein</fullName>
    </recommendedName>
</protein>
<evidence type="ECO:0000313" key="2">
    <source>
        <dbReference type="EMBL" id="PWI58970.1"/>
    </source>
</evidence>
<organism evidence="2 3">
    <name type="scientific">Sulfoacidibacillus thermotolerans</name>
    <name type="common">Acidibacillus sulfuroxidans</name>
    <dbReference type="NCBI Taxonomy" id="1765684"/>
    <lineage>
        <taxon>Bacteria</taxon>
        <taxon>Bacillati</taxon>
        <taxon>Bacillota</taxon>
        <taxon>Bacilli</taxon>
        <taxon>Bacillales</taxon>
        <taxon>Alicyclobacillaceae</taxon>
        <taxon>Sulfoacidibacillus</taxon>
    </lineage>
</organism>
<dbReference type="Proteomes" id="UP000245380">
    <property type="component" value="Unassembled WGS sequence"/>
</dbReference>
<dbReference type="EMBL" id="MPDK01000002">
    <property type="protein sequence ID" value="PWI58970.1"/>
    <property type="molecule type" value="Genomic_DNA"/>
</dbReference>
<reference evidence="2 3" key="1">
    <citation type="submission" date="2016-11" db="EMBL/GenBank/DDBJ databases">
        <title>Comparative genomics of Acidibacillus ferroxidans species.</title>
        <authorList>
            <person name="Oliveira G."/>
            <person name="Nunes G."/>
            <person name="Oliveira R."/>
            <person name="Araujo F."/>
            <person name="Salim A."/>
            <person name="Scholte L."/>
            <person name="Morais D."/>
            <person name="Nancucheo I."/>
            <person name="Johnson D.B."/>
            <person name="Grail B."/>
            <person name="Bittencourt J."/>
            <person name="Valadares R."/>
        </authorList>
    </citation>
    <scope>NUCLEOTIDE SEQUENCE [LARGE SCALE GENOMIC DNA]</scope>
    <source>
        <strain evidence="2 3">Y002</strain>
    </source>
</reference>
<dbReference type="InterPro" id="IPR036663">
    <property type="entry name" value="Fumarylacetoacetase_C_sf"/>
</dbReference>
<sequence length="353" mass="39537">MKWVTRWITSRQERLHFFARTASGEQEVDFANAVLALRRFVAPDRYLQSCKKVYEKRVGLGSSRSGMDPLDTPPDTLLTLLEAGDQWWQYALCVEQLFVTELTAEQQRMCFATGVPAPLLPKPPSFRDFYAFEAHVKQARARRGLGMQPEWYQAPVFYFSNAAAFIGDGMAVERPRGCSWLDYELEVATIIRKSVRDVSPLEWLDVTAGLTILNDWSARDIQVQEMKVGLGPAKGKDFATSLGPVLVTWDELQDCKVILDNQQGPNFNLKMRAYVNEILRSQGNLADLYFTFGQMIARASEGVTLYPGDVIGSGTVGSGCILEIGPEQQPWLEAGDVVTLEVERIGRLTNVIA</sequence>
<dbReference type="RefSeq" id="WP_245926203.1">
    <property type="nucleotide sequence ID" value="NZ_MPDK01000002.1"/>
</dbReference>
<proteinExistence type="predicted"/>
<evidence type="ECO:0000313" key="3">
    <source>
        <dbReference type="Proteomes" id="UP000245380"/>
    </source>
</evidence>
<dbReference type="Gene3D" id="3.90.850.10">
    <property type="entry name" value="Fumarylacetoacetase-like, C-terminal domain"/>
    <property type="match status" value="1"/>
</dbReference>
<dbReference type="PANTHER" id="PTHR43211">
    <property type="entry name" value="FUMARYLACETOACETATE HYDROLASE"/>
    <property type="match status" value="1"/>
</dbReference>
<keyword evidence="3" id="KW-1185">Reference proteome</keyword>
<evidence type="ECO:0000259" key="1">
    <source>
        <dbReference type="Pfam" id="PF01557"/>
    </source>
</evidence>
<dbReference type="SUPFAM" id="SSF56529">
    <property type="entry name" value="FAH"/>
    <property type="match status" value="1"/>
</dbReference>
<dbReference type="Pfam" id="PF01557">
    <property type="entry name" value="FAA_hydrolase"/>
    <property type="match status" value="1"/>
</dbReference>
<feature type="domain" description="Fumarylacetoacetase-like C-terminal" evidence="1">
    <location>
        <begin position="126"/>
        <end position="352"/>
    </location>
</feature>
<dbReference type="GO" id="GO:0003824">
    <property type="term" value="F:catalytic activity"/>
    <property type="evidence" value="ECO:0007669"/>
    <property type="project" value="InterPro"/>
</dbReference>
<comment type="caution">
    <text evidence="2">The sequence shown here is derived from an EMBL/GenBank/DDBJ whole genome shotgun (WGS) entry which is preliminary data.</text>
</comment>
<dbReference type="PANTHER" id="PTHR43211:SF1">
    <property type="entry name" value="BLL6422 PROTEIN"/>
    <property type="match status" value="1"/>
</dbReference>
<name>A0A2U3DCF9_SULT2</name>
<dbReference type="InterPro" id="IPR011234">
    <property type="entry name" value="Fumarylacetoacetase-like_C"/>
</dbReference>